<keyword evidence="4" id="KW-1185">Reference proteome</keyword>
<evidence type="ECO:0000313" key="1">
    <source>
        <dbReference type="EMBL" id="CAE8619832.1"/>
    </source>
</evidence>
<dbReference type="AlphaFoldDB" id="A0A813G452"/>
<name>A0A813G452_POLGL</name>
<sequence length="151" mass="17500">MLRQSIASAWRAPIRTSAETLLSCQTNRQSVWPQNPVRRLASLRATYVARRMVCKVSSEDAAKELDVALKDAITRIWPKVPGVLAIERFVCTKDWDYTITIRFEHHDALNEFLESSVMKHELYPHLRQFSHLFVGGMKGVQWQNFAVERML</sequence>
<evidence type="ECO:0008006" key="5">
    <source>
        <dbReference type="Google" id="ProtNLM"/>
    </source>
</evidence>
<evidence type="ECO:0000313" key="3">
    <source>
        <dbReference type="EMBL" id="CAE8671841.1"/>
    </source>
</evidence>
<evidence type="ECO:0000313" key="2">
    <source>
        <dbReference type="EMBL" id="CAE8663878.1"/>
    </source>
</evidence>
<organism evidence="1 4">
    <name type="scientific">Polarella glacialis</name>
    <name type="common">Dinoflagellate</name>
    <dbReference type="NCBI Taxonomy" id="89957"/>
    <lineage>
        <taxon>Eukaryota</taxon>
        <taxon>Sar</taxon>
        <taxon>Alveolata</taxon>
        <taxon>Dinophyceae</taxon>
        <taxon>Suessiales</taxon>
        <taxon>Suessiaceae</taxon>
        <taxon>Polarella</taxon>
    </lineage>
</organism>
<protein>
    <recommendedName>
        <fullName evidence="5">Stress-response A/B barrel domain-containing protein</fullName>
    </recommendedName>
</protein>
<dbReference type="Proteomes" id="UP000626109">
    <property type="component" value="Unassembled WGS sequence"/>
</dbReference>
<proteinExistence type="predicted"/>
<gene>
    <name evidence="1" type="ORF">PGLA1383_LOCUS37412</name>
    <name evidence="2" type="ORF">PGLA2088_LOCUS15411</name>
    <name evidence="3" type="ORF">PGLA2088_LOCUS17806</name>
</gene>
<accession>A0A813G452</accession>
<dbReference type="EMBL" id="CAJNNV010027237">
    <property type="protein sequence ID" value="CAE8619832.1"/>
    <property type="molecule type" value="Genomic_DNA"/>
</dbReference>
<evidence type="ECO:0000313" key="4">
    <source>
        <dbReference type="Proteomes" id="UP000654075"/>
    </source>
</evidence>
<dbReference type="EMBL" id="CAJNNW010019045">
    <property type="protein sequence ID" value="CAE8663878.1"/>
    <property type="molecule type" value="Genomic_DNA"/>
</dbReference>
<comment type="caution">
    <text evidence="1">The sequence shown here is derived from an EMBL/GenBank/DDBJ whole genome shotgun (WGS) entry which is preliminary data.</text>
</comment>
<dbReference type="EMBL" id="CAJNNW010024217">
    <property type="protein sequence ID" value="CAE8671841.1"/>
    <property type="molecule type" value="Genomic_DNA"/>
</dbReference>
<reference evidence="1" key="1">
    <citation type="submission" date="2021-02" db="EMBL/GenBank/DDBJ databases">
        <authorList>
            <person name="Dougan E. K."/>
            <person name="Rhodes N."/>
            <person name="Thang M."/>
            <person name="Chan C."/>
        </authorList>
    </citation>
    <scope>NUCLEOTIDE SEQUENCE</scope>
</reference>
<dbReference type="Proteomes" id="UP000654075">
    <property type="component" value="Unassembled WGS sequence"/>
</dbReference>